<evidence type="ECO:0000256" key="5">
    <source>
        <dbReference type="ARBA" id="ARBA00023125"/>
    </source>
</evidence>
<keyword evidence="16" id="KW-1185">Reference proteome</keyword>
<dbReference type="Gene3D" id="3.30.890.10">
    <property type="entry name" value="Methyl-cpg-binding Protein 2, Chain A"/>
    <property type="match status" value="1"/>
</dbReference>
<comment type="subunit">
    <text evidence="9">Interacts with MLH1.</text>
</comment>
<evidence type="ECO:0000313" key="15">
    <source>
        <dbReference type="EMBL" id="KAK1158486.1"/>
    </source>
</evidence>
<accession>A0AAD8CXH0</accession>
<feature type="domain" description="MBD" evidence="14">
    <location>
        <begin position="36"/>
        <end position="108"/>
    </location>
</feature>
<dbReference type="PANTHER" id="PTHR15074:SF7">
    <property type="entry name" value="METHYL-CPG-BINDING DOMAIN PROTEIN 4"/>
    <property type="match status" value="1"/>
</dbReference>
<keyword evidence="7" id="KW-0539">Nucleus</keyword>
<dbReference type="GO" id="GO:0008263">
    <property type="term" value="F:pyrimidine-specific mismatch base pair DNA N-glycosylase activity"/>
    <property type="evidence" value="ECO:0007669"/>
    <property type="project" value="InterPro"/>
</dbReference>
<dbReference type="EMBL" id="JAGXEW010000024">
    <property type="protein sequence ID" value="KAK1158486.1"/>
    <property type="molecule type" value="Genomic_DNA"/>
</dbReference>
<keyword evidence="5" id="KW-0238">DNA-binding</keyword>
<dbReference type="InterPro" id="IPR001739">
    <property type="entry name" value="Methyl_CpG_DNA-bd"/>
</dbReference>
<feature type="region of interest" description="Disordered" evidence="13">
    <location>
        <begin position="1"/>
        <end position="44"/>
    </location>
</feature>
<name>A0AAD8CXH0_ACIOX</name>
<evidence type="ECO:0000256" key="12">
    <source>
        <dbReference type="ARBA" id="ARBA00083330"/>
    </source>
</evidence>
<dbReference type="InterPro" id="IPR017352">
    <property type="entry name" value="MBD4"/>
</dbReference>
<keyword evidence="3" id="KW-0227">DNA damage</keyword>
<feature type="region of interest" description="Disordered" evidence="13">
    <location>
        <begin position="155"/>
        <end position="200"/>
    </location>
</feature>
<reference evidence="15" key="1">
    <citation type="submission" date="2022-02" db="EMBL/GenBank/DDBJ databases">
        <title>Atlantic sturgeon de novo genome assembly.</title>
        <authorList>
            <person name="Stock M."/>
            <person name="Klopp C."/>
            <person name="Guiguen Y."/>
            <person name="Cabau C."/>
            <person name="Parinello H."/>
            <person name="Santidrian Yebra-Pimentel E."/>
            <person name="Kuhl H."/>
            <person name="Dirks R.P."/>
            <person name="Guessner J."/>
            <person name="Wuertz S."/>
            <person name="Du K."/>
            <person name="Schartl M."/>
        </authorList>
    </citation>
    <scope>NUCLEOTIDE SEQUENCE</scope>
    <source>
        <strain evidence="15">STURGEONOMICS-FGT-2020</strain>
        <tissue evidence="15">Whole blood</tissue>
    </source>
</reference>
<comment type="caution">
    <text evidence="15">The sequence shown here is derived from an EMBL/GenBank/DDBJ whole genome shotgun (WGS) entry which is preliminary data.</text>
</comment>
<dbReference type="SUPFAM" id="SSF54171">
    <property type="entry name" value="DNA-binding domain"/>
    <property type="match status" value="1"/>
</dbReference>
<feature type="region of interest" description="Disordered" evidence="13">
    <location>
        <begin position="329"/>
        <end position="348"/>
    </location>
</feature>
<dbReference type="Pfam" id="PF01429">
    <property type="entry name" value="MBD"/>
    <property type="match status" value="1"/>
</dbReference>
<dbReference type="PIRSF" id="PIRSF038005">
    <property type="entry name" value="Methyl_CpG_bd_MBD4"/>
    <property type="match status" value="1"/>
</dbReference>
<dbReference type="InterPro" id="IPR045138">
    <property type="entry name" value="MeCP2/MBD4"/>
</dbReference>
<evidence type="ECO:0000256" key="11">
    <source>
        <dbReference type="ARBA" id="ARBA00076709"/>
    </source>
</evidence>
<sequence>MIQVKEKIDGCLKTETEEGKTVNSDPGHEEGHSKSSSGEADRCPEAPLGWVKVVRQRKSGKTAGKYDAYMISPQGKKFRSRATLHVYLQSIQEVKLTAADFDFTVPGRSNVLPNSARKDSKSYNKVLKVQCDIAVETEEVPESGADVNLCTKTKRRHSAAKETPARKLRGRQGRTGSGGGLRKTARKISATQQEKKVVHGGEAGVMRRTSYSRGIKKEKLLKESEKGEGLLKGTLLKSLYSNEIQSNADSPVSQAEPLKVKPGDITQPADITQPEEISTEPGSDQAGFVPQHREKGGSSERFTSVRPQQAGEFSLKTQIERRKTSPYFCSKSTKEAPSPPRRKAFRKWTPPRSPFNLVQETLFHDPWKLLIATIFLNKTSGKMAIPVLWQFLDRYPSPEVTRSTDWTEIAELLKPLGLNELRAKAMVKFSDEYLTKQWKYPIELHGIGKYGNDSYRIFCVNEWRQVDPQDHKLNKYHAWLWENHDKLGI</sequence>
<evidence type="ECO:0000256" key="1">
    <source>
        <dbReference type="ARBA" id="ARBA00004123"/>
    </source>
</evidence>
<dbReference type="FunFam" id="1.10.340.30:FF:000051">
    <property type="entry name" value="Methyl-CpG-binding domain protein 4"/>
    <property type="match status" value="1"/>
</dbReference>
<keyword evidence="4" id="KW-0378">Hydrolase</keyword>
<dbReference type="Gene3D" id="1.10.340.30">
    <property type="entry name" value="Hypothetical protein, domain 2"/>
    <property type="match status" value="1"/>
</dbReference>
<dbReference type="PANTHER" id="PTHR15074">
    <property type="entry name" value="METHYL-CPG-BINDING PROTEIN"/>
    <property type="match status" value="1"/>
</dbReference>
<evidence type="ECO:0000256" key="7">
    <source>
        <dbReference type="ARBA" id="ARBA00023242"/>
    </source>
</evidence>
<dbReference type="InterPro" id="IPR016177">
    <property type="entry name" value="DNA-bd_dom_sf"/>
</dbReference>
<comment type="function">
    <text evidence="8">Mismatch-specific DNA N-glycosylase involved in DNA repair. Has thymine glycosylase activity and is specific for G:T mismatches within methylated and unmethylated CpG sites. Can also remove uracil or 5-fluorouracil in G:U mismatches. Has no lyase activity. Was first identified as methyl-CpG-binding protein.</text>
</comment>
<evidence type="ECO:0000256" key="4">
    <source>
        <dbReference type="ARBA" id="ARBA00022801"/>
    </source>
</evidence>
<dbReference type="AlphaFoldDB" id="A0AAD8CXH0"/>
<feature type="region of interest" description="Disordered" evidence="13">
    <location>
        <begin position="246"/>
        <end position="314"/>
    </location>
</feature>
<evidence type="ECO:0000256" key="9">
    <source>
        <dbReference type="ARBA" id="ARBA00062707"/>
    </source>
</evidence>
<proteinExistence type="predicted"/>
<evidence type="ECO:0000256" key="13">
    <source>
        <dbReference type="SAM" id="MobiDB-lite"/>
    </source>
</evidence>
<dbReference type="CDD" id="cd01396">
    <property type="entry name" value="MeCP2_MBD"/>
    <property type="match status" value="1"/>
</dbReference>
<dbReference type="GO" id="GO:0003677">
    <property type="term" value="F:DNA binding"/>
    <property type="evidence" value="ECO:0007669"/>
    <property type="project" value="UniProtKB-KW"/>
</dbReference>
<evidence type="ECO:0000256" key="6">
    <source>
        <dbReference type="ARBA" id="ARBA00023204"/>
    </source>
</evidence>
<dbReference type="GO" id="GO:0005634">
    <property type="term" value="C:nucleus"/>
    <property type="evidence" value="ECO:0007669"/>
    <property type="project" value="UniProtKB-SubCell"/>
</dbReference>
<evidence type="ECO:0000256" key="2">
    <source>
        <dbReference type="ARBA" id="ARBA00022553"/>
    </source>
</evidence>
<keyword evidence="6" id="KW-0234">DNA repair</keyword>
<dbReference type="GO" id="GO:0006281">
    <property type="term" value="P:DNA repair"/>
    <property type="evidence" value="ECO:0007669"/>
    <property type="project" value="UniProtKB-KW"/>
</dbReference>
<dbReference type="PROSITE" id="PS50982">
    <property type="entry name" value="MBD"/>
    <property type="match status" value="1"/>
</dbReference>
<evidence type="ECO:0000313" key="16">
    <source>
        <dbReference type="Proteomes" id="UP001230051"/>
    </source>
</evidence>
<organism evidence="15 16">
    <name type="scientific">Acipenser oxyrinchus oxyrinchus</name>
    <dbReference type="NCBI Taxonomy" id="40147"/>
    <lineage>
        <taxon>Eukaryota</taxon>
        <taxon>Metazoa</taxon>
        <taxon>Chordata</taxon>
        <taxon>Craniata</taxon>
        <taxon>Vertebrata</taxon>
        <taxon>Euteleostomi</taxon>
        <taxon>Actinopterygii</taxon>
        <taxon>Chondrostei</taxon>
        <taxon>Acipenseriformes</taxon>
        <taxon>Acipenseridae</taxon>
        <taxon>Acipenser</taxon>
    </lineage>
</organism>
<dbReference type="SMART" id="SM00391">
    <property type="entry name" value="MBD"/>
    <property type="match status" value="1"/>
</dbReference>
<gene>
    <name evidence="15" type="primary">Mbd4</name>
    <name evidence="15" type="ORF">AOXY_G23425</name>
</gene>
<dbReference type="SUPFAM" id="SSF48150">
    <property type="entry name" value="DNA-glycosylase"/>
    <property type="match status" value="1"/>
</dbReference>
<protein>
    <recommendedName>
        <fullName evidence="10">Methyl-CpG-binding domain protein 4</fullName>
    </recommendedName>
    <alternativeName>
        <fullName evidence="11">Methyl-CpG-binding protein MBD4</fullName>
    </alternativeName>
    <alternativeName>
        <fullName evidence="12">Mismatch-specific DNA N-glycosylase</fullName>
    </alternativeName>
</protein>
<keyword evidence="2" id="KW-0597">Phosphoprotein</keyword>
<evidence type="ECO:0000256" key="3">
    <source>
        <dbReference type="ARBA" id="ARBA00022763"/>
    </source>
</evidence>
<comment type="subcellular location">
    <subcellularLocation>
        <location evidence="1">Nucleus</location>
    </subcellularLocation>
</comment>
<evidence type="ECO:0000259" key="14">
    <source>
        <dbReference type="PROSITE" id="PS50982"/>
    </source>
</evidence>
<evidence type="ECO:0000256" key="10">
    <source>
        <dbReference type="ARBA" id="ARBA00069821"/>
    </source>
</evidence>
<dbReference type="InterPro" id="IPR011257">
    <property type="entry name" value="DNA_glycosylase"/>
</dbReference>
<evidence type="ECO:0000256" key="8">
    <source>
        <dbReference type="ARBA" id="ARBA00055831"/>
    </source>
</evidence>
<dbReference type="Proteomes" id="UP001230051">
    <property type="component" value="Unassembled WGS sequence"/>
</dbReference>